<dbReference type="EMBL" id="CAJVQB010117102">
    <property type="protein sequence ID" value="CAG8852873.1"/>
    <property type="molecule type" value="Genomic_DNA"/>
</dbReference>
<proteinExistence type="predicted"/>
<accession>A0ABN7XC79</accession>
<feature type="compositionally biased region" description="Polar residues" evidence="1">
    <location>
        <begin position="41"/>
        <end position="51"/>
    </location>
</feature>
<keyword evidence="3" id="KW-1185">Reference proteome</keyword>
<feature type="region of interest" description="Disordered" evidence="1">
    <location>
        <begin position="19"/>
        <end position="82"/>
    </location>
</feature>
<evidence type="ECO:0000313" key="2">
    <source>
        <dbReference type="EMBL" id="CAG8852873.1"/>
    </source>
</evidence>
<protein>
    <submittedName>
        <fullName evidence="2">44393_t:CDS:1</fullName>
    </submittedName>
</protein>
<feature type="compositionally biased region" description="Basic and acidic residues" evidence="1">
    <location>
        <begin position="19"/>
        <end position="38"/>
    </location>
</feature>
<feature type="non-terminal residue" evidence="2">
    <location>
        <position position="1"/>
    </location>
</feature>
<dbReference type="Proteomes" id="UP000789901">
    <property type="component" value="Unassembled WGS sequence"/>
</dbReference>
<comment type="caution">
    <text evidence="2">The sequence shown here is derived from an EMBL/GenBank/DDBJ whole genome shotgun (WGS) entry which is preliminary data.</text>
</comment>
<organism evidence="2 3">
    <name type="scientific">Gigaspora margarita</name>
    <dbReference type="NCBI Taxonomy" id="4874"/>
    <lineage>
        <taxon>Eukaryota</taxon>
        <taxon>Fungi</taxon>
        <taxon>Fungi incertae sedis</taxon>
        <taxon>Mucoromycota</taxon>
        <taxon>Glomeromycotina</taxon>
        <taxon>Glomeromycetes</taxon>
        <taxon>Diversisporales</taxon>
        <taxon>Gigasporaceae</taxon>
        <taxon>Gigaspora</taxon>
    </lineage>
</organism>
<feature type="non-terminal residue" evidence="2">
    <location>
        <position position="82"/>
    </location>
</feature>
<sequence>RKLQKGEKFLPLAMDEVTSSDKEVVEETSKRIKHDHASSKIPVQTSKTTTEVVYKIQDDSENSRQHNNPQQETSSASASSQK</sequence>
<evidence type="ECO:0000256" key="1">
    <source>
        <dbReference type="SAM" id="MobiDB-lite"/>
    </source>
</evidence>
<name>A0ABN7XC79_GIGMA</name>
<gene>
    <name evidence="2" type="ORF">GMARGA_LOCUS41694</name>
</gene>
<reference evidence="2 3" key="1">
    <citation type="submission" date="2021-06" db="EMBL/GenBank/DDBJ databases">
        <authorList>
            <person name="Kallberg Y."/>
            <person name="Tangrot J."/>
            <person name="Rosling A."/>
        </authorList>
    </citation>
    <scope>NUCLEOTIDE SEQUENCE [LARGE SCALE GENOMIC DNA]</scope>
    <source>
        <strain evidence="2 3">120-4 pot B 10/14</strain>
    </source>
</reference>
<evidence type="ECO:0000313" key="3">
    <source>
        <dbReference type="Proteomes" id="UP000789901"/>
    </source>
</evidence>